<dbReference type="AlphaFoldDB" id="A0A9Q2KVK8"/>
<dbReference type="RefSeq" id="WP_159185005.1">
    <property type="nucleotide sequence ID" value="NZ_JACVJL010000097.1"/>
</dbReference>
<keyword evidence="2" id="KW-1185">Reference proteome</keyword>
<reference evidence="1 2" key="1">
    <citation type="submission" date="2020-09" db="EMBL/GenBank/DDBJ databases">
        <title>Development of specific Francisella tularensis PCR assay based on in-depth characterization of family Francisellaceae.</title>
        <authorList>
            <person name="Ohrman C."/>
            <person name="Sahl J."/>
            <person name="Sjodin A."/>
            <person name="Uneklint I."/>
            <person name="Ballard R."/>
            <person name="Karlsson L."/>
            <person name="Mcdonough R."/>
            <person name="Sundell D."/>
            <person name="Soria K."/>
            <person name="Brindeflk B."/>
            <person name="Vallesi A."/>
            <person name="Ramirez-Paredes J.G."/>
            <person name="Colquhoun D."/>
            <person name="Myrtennas K."/>
            <person name="Birdsell D."/>
            <person name="Johansson A."/>
            <person name="Wagner D."/>
            <person name="Forsman M."/>
        </authorList>
    </citation>
    <scope>NUCLEOTIDE SEQUENCE [LARGE SCALE GENOMIC DNA]</scope>
    <source>
        <strain evidence="1 2">FSC1140</strain>
    </source>
</reference>
<name>A0A9Q2KVK8_9GAMM</name>
<gene>
    <name evidence="1" type="ORF">IB647_06165</name>
</gene>
<organism evidence="1 2">
    <name type="scientific">Francisella noatunensis</name>
    <dbReference type="NCBI Taxonomy" id="657445"/>
    <lineage>
        <taxon>Bacteria</taxon>
        <taxon>Pseudomonadati</taxon>
        <taxon>Pseudomonadota</taxon>
        <taxon>Gammaproteobacteria</taxon>
        <taxon>Thiotrichales</taxon>
        <taxon>Francisellaceae</taxon>
        <taxon>Francisella</taxon>
    </lineage>
</organism>
<accession>A0A9Q2KVK8</accession>
<proteinExistence type="predicted"/>
<evidence type="ECO:0008006" key="3">
    <source>
        <dbReference type="Google" id="ProtNLM"/>
    </source>
</evidence>
<evidence type="ECO:0000313" key="1">
    <source>
        <dbReference type="EMBL" id="MBK2065248.1"/>
    </source>
</evidence>
<sequence>MDWQKKSGYGRRNNSELAIQRYKRIIVRSLHSRDFENQKIESIIGANVLNKMTSLGMPDSYRTA</sequence>
<comment type="caution">
    <text evidence="1">The sequence shown here is derived from an EMBL/GenBank/DDBJ whole genome shotgun (WGS) entry which is preliminary data.</text>
</comment>
<evidence type="ECO:0000313" key="2">
    <source>
        <dbReference type="Proteomes" id="UP000701999"/>
    </source>
</evidence>
<dbReference type="EMBL" id="JACVKN010000135">
    <property type="protein sequence ID" value="MBK2065248.1"/>
    <property type="molecule type" value="Genomic_DNA"/>
</dbReference>
<protein>
    <recommendedName>
        <fullName evidence="3">Transposase</fullName>
    </recommendedName>
</protein>
<dbReference type="Proteomes" id="UP000701999">
    <property type="component" value="Unassembled WGS sequence"/>
</dbReference>